<reference evidence="2" key="2">
    <citation type="submission" date="2015-01" db="EMBL/GenBank/DDBJ databases">
        <title>Evolutionary Origins and Diversification of the Mycorrhizal Mutualists.</title>
        <authorList>
            <consortium name="DOE Joint Genome Institute"/>
            <consortium name="Mycorrhizal Genomics Consortium"/>
            <person name="Kohler A."/>
            <person name="Kuo A."/>
            <person name="Nagy L.G."/>
            <person name="Floudas D."/>
            <person name="Copeland A."/>
            <person name="Barry K.W."/>
            <person name="Cichocki N."/>
            <person name="Veneault-Fourrey C."/>
            <person name="LaButti K."/>
            <person name="Lindquist E.A."/>
            <person name="Lipzen A."/>
            <person name="Lundell T."/>
            <person name="Morin E."/>
            <person name="Murat C."/>
            <person name="Riley R."/>
            <person name="Ohm R."/>
            <person name="Sun H."/>
            <person name="Tunlid A."/>
            <person name="Henrissat B."/>
            <person name="Grigoriev I.V."/>
            <person name="Hibbett D.S."/>
            <person name="Martin F."/>
        </authorList>
    </citation>
    <scope>NUCLEOTIDE SEQUENCE [LARGE SCALE GENOMIC DNA]</scope>
    <source>
        <strain evidence="2">Foug A</strain>
    </source>
</reference>
<dbReference type="OrthoDB" id="3025100at2759"/>
<reference evidence="1 2" key="1">
    <citation type="submission" date="2014-04" db="EMBL/GenBank/DDBJ databases">
        <authorList>
            <consortium name="DOE Joint Genome Institute"/>
            <person name="Kuo A."/>
            <person name="Kohler A."/>
            <person name="Nagy L.G."/>
            <person name="Floudas D."/>
            <person name="Copeland A."/>
            <person name="Barry K.W."/>
            <person name="Cichocki N."/>
            <person name="Veneault-Fourrey C."/>
            <person name="LaButti K."/>
            <person name="Lindquist E.A."/>
            <person name="Lipzen A."/>
            <person name="Lundell T."/>
            <person name="Morin E."/>
            <person name="Murat C."/>
            <person name="Sun H."/>
            <person name="Tunlid A."/>
            <person name="Henrissat B."/>
            <person name="Grigoriev I.V."/>
            <person name="Hibbett D.S."/>
            <person name="Martin F."/>
            <person name="Nordberg H.P."/>
            <person name="Cantor M.N."/>
            <person name="Hua S.X."/>
        </authorList>
    </citation>
    <scope>NUCLEOTIDE SEQUENCE [LARGE SCALE GENOMIC DNA]</scope>
    <source>
        <strain evidence="1 2">Foug A</strain>
    </source>
</reference>
<protein>
    <recommendedName>
        <fullName evidence="3">Protein kinase domain-containing protein</fullName>
    </recommendedName>
</protein>
<sequence>MPTLPVLEDTYHTGVTLKLYAWPTPARPENIRCSYKGAPPLTEFSDRYNTSITQRITLPSTPPNVSITLEQRLLCSTHRVPHVWSAHVQDSSSPAGSTETTYPPQLVAKIFDPVFFDSYDAEYANPFILRDLSVSCEVEAYQRLECLQGKRVPRFYGHFVAPLPSQDGRTISVLLLEHIQGTDLRILVPPNIAENVCHRHKDAIIDVALRVSFDILACGVNQTDMQPRNVILRSQQLVSGMQYRATLECPLHLEIDCNDLDIVMVDFEAVDFQEPDTSFSEPSTQKVHVENVKSMYLEGWLENRLV</sequence>
<dbReference type="Proteomes" id="UP000053989">
    <property type="component" value="Unassembled WGS sequence"/>
</dbReference>
<dbReference type="HOGENOM" id="CLU_079138_0_0_1"/>
<organism evidence="1 2">
    <name type="scientific">Scleroderma citrinum Foug A</name>
    <dbReference type="NCBI Taxonomy" id="1036808"/>
    <lineage>
        <taxon>Eukaryota</taxon>
        <taxon>Fungi</taxon>
        <taxon>Dikarya</taxon>
        <taxon>Basidiomycota</taxon>
        <taxon>Agaricomycotina</taxon>
        <taxon>Agaricomycetes</taxon>
        <taxon>Agaricomycetidae</taxon>
        <taxon>Boletales</taxon>
        <taxon>Sclerodermatineae</taxon>
        <taxon>Sclerodermataceae</taxon>
        <taxon>Scleroderma</taxon>
    </lineage>
</organism>
<proteinExistence type="predicted"/>
<name>A0A0C2ZNK1_9AGAM</name>
<evidence type="ECO:0000313" key="1">
    <source>
        <dbReference type="EMBL" id="KIM63128.1"/>
    </source>
</evidence>
<accession>A0A0C2ZNK1</accession>
<dbReference type="EMBL" id="KN822037">
    <property type="protein sequence ID" value="KIM63128.1"/>
    <property type="molecule type" value="Genomic_DNA"/>
</dbReference>
<dbReference type="AlphaFoldDB" id="A0A0C2ZNK1"/>
<dbReference type="InParanoid" id="A0A0C2ZNK1"/>
<evidence type="ECO:0008006" key="3">
    <source>
        <dbReference type="Google" id="ProtNLM"/>
    </source>
</evidence>
<gene>
    <name evidence="1" type="ORF">SCLCIDRAFT_1214428</name>
</gene>
<evidence type="ECO:0000313" key="2">
    <source>
        <dbReference type="Proteomes" id="UP000053989"/>
    </source>
</evidence>
<keyword evidence="2" id="KW-1185">Reference proteome</keyword>